<dbReference type="SMART" id="SM00248">
    <property type="entry name" value="ANK"/>
    <property type="match status" value="3"/>
</dbReference>
<dbReference type="PROSITE" id="PS50088">
    <property type="entry name" value="ANK_REPEAT"/>
    <property type="match status" value="1"/>
</dbReference>
<proteinExistence type="predicted"/>
<evidence type="ECO:0000256" key="2">
    <source>
        <dbReference type="ARBA" id="ARBA00023043"/>
    </source>
</evidence>
<dbReference type="Proteomes" id="UP001620626">
    <property type="component" value="Unassembled WGS sequence"/>
</dbReference>
<name>A0ABD2HUA5_9BILA</name>
<organism evidence="6 7">
    <name type="scientific">Heterodera trifolii</name>
    <dbReference type="NCBI Taxonomy" id="157864"/>
    <lineage>
        <taxon>Eukaryota</taxon>
        <taxon>Metazoa</taxon>
        <taxon>Ecdysozoa</taxon>
        <taxon>Nematoda</taxon>
        <taxon>Chromadorea</taxon>
        <taxon>Rhabditida</taxon>
        <taxon>Tylenchina</taxon>
        <taxon>Tylenchomorpha</taxon>
        <taxon>Tylenchoidea</taxon>
        <taxon>Heteroderidae</taxon>
        <taxon>Heteroderinae</taxon>
        <taxon>Heterodera</taxon>
    </lineage>
</organism>
<comment type="caution">
    <text evidence="6">The sequence shown here is derived from an EMBL/GenBank/DDBJ whole genome shotgun (WGS) entry which is preliminary data.</text>
</comment>
<dbReference type="PANTHER" id="PTHR23206">
    <property type="entry name" value="MASK PROTEIN"/>
    <property type="match status" value="1"/>
</dbReference>
<protein>
    <submittedName>
        <fullName evidence="6">Uncharacterized protein</fullName>
    </submittedName>
</protein>
<feature type="repeat" description="ANK" evidence="3">
    <location>
        <begin position="124"/>
        <end position="156"/>
    </location>
</feature>
<dbReference type="InterPro" id="IPR036770">
    <property type="entry name" value="Ankyrin_rpt-contain_sf"/>
</dbReference>
<keyword evidence="2 3" id="KW-0040">ANK repeat</keyword>
<accession>A0ABD2HUA5</accession>
<dbReference type="PROSITE" id="PS50297">
    <property type="entry name" value="ANK_REP_REGION"/>
    <property type="match status" value="1"/>
</dbReference>
<evidence type="ECO:0000313" key="6">
    <source>
        <dbReference type="EMBL" id="KAL3070446.1"/>
    </source>
</evidence>
<dbReference type="InterPro" id="IPR051631">
    <property type="entry name" value="Ankyrin-KH/SAM_domain"/>
</dbReference>
<evidence type="ECO:0000313" key="7">
    <source>
        <dbReference type="Proteomes" id="UP001620626"/>
    </source>
</evidence>
<dbReference type="EMBL" id="JBICBT010001381">
    <property type="protein sequence ID" value="KAL3070446.1"/>
    <property type="molecule type" value="Genomic_DNA"/>
</dbReference>
<feature type="region of interest" description="Disordered" evidence="4">
    <location>
        <begin position="147"/>
        <end position="177"/>
    </location>
</feature>
<evidence type="ECO:0000256" key="5">
    <source>
        <dbReference type="SAM" id="SignalP"/>
    </source>
</evidence>
<keyword evidence="5" id="KW-0732">Signal</keyword>
<feature type="signal peptide" evidence="5">
    <location>
        <begin position="1"/>
        <end position="20"/>
    </location>
</feature>
<reference evidence="6 7" key="1">
    <citation type="submission" date="2024-10" db="EMBL/GenBank/DDBJ databases">
        <authorList>
            <person name="Kim D."/>
        </authorList>
    </citation>
    <scope>NUCLEOTIDE SEQUENCE [LARGE SCALE GENOMIC DNA]</scope>
    <source>
        <strain evidence="6">BH-2024</strain>
    </source>
</reference>
<dbReference type="SUPFAM" id="SSF48403">
    <property type="entry name" value="Ankyrin repeat"/>
    <property type="match status" value="1"/>
</dbReference>
<evidence type="ECO:0000256" key="3">
    <source>
        <dbReference type="PROSITE-ProRule" id="PRU00023"/>
    </source>
</evidence>
<dbReference type="InterPro" id="IPR002110">
    <property type="entry name" value="Ankyrin_rpt"/>
</dbReference>
<dbReference type="Gene3D" id="1.25.40.20">
    <property type="entry name" value="Ankyrin repeat-containing domain"/>
    <property type="match status" value="1"/>
</dbReference>
<dbReference type="AlphaFoldDB" id="A0ABD2HUA5"/>
<keyword evidence="1" id="KW-0677">Repeat</keyword>
<feature type="chain" id="PRO_5044774968" evidence="5">
    <location>
        <begin position="21"/>
        <end position="304"/>
    </location>
</feature>
<evidence type="ECO:0000256" key="1">
    <source>
        <dbReference type="ARBA" id="ARBA00022737"/>
    </source>
</evidence>
<gene>
    <name evidence="6" type="ORF">niasHT_032236</name>
</gene>
<evidence type="ECO:0000256" key="4">
    <source>
        <dbReference type="SAM" id="MobiDB-lite"/>
    </source>
</evidence>
<sequence length="304" mass="33364">MGNGMASKLIAVVCLTLTTSFFQQDCSSRAEPALTYRVDFARYLLTHGATVGRLDNTGSVFALMLAAESVSLEVCRLLVEEWAAEVNQQATDGTTPLLGSSSEGRLDLIYLIDHGAEVQHTDAEGYNSLMHAVNNGKTEVARHLLTKGASTDQVGTDDSKTTTNSSSRCDSGTDNERELRLTNNRTDPAAAEQRAHKAISEAQMIRDKVPTKPWNTKSAMENSDKVSTVKLTTFITRKGEGNCRFRGLPIAKTQQQMEDELSPMHVKSSHLSTDKMTTLKKGTDITEITNRILPNFILLFSNYL</sequence>
<dbReference type="Pfam" id="PF12796">
    <property type="entry name" value="Ank_2"/>
    <property type="match status" value="1"/>
</dbReference>
<dbReference type="PANTHER" id="PTHR23206:SF7">
    <property type="entry name" value="PROTEIN KINASE DOMAIN-CONTAINING PROTEIN"/>
    <property type="match status" value="1"/>
</dbReference>
<keyword evidence="7" id="KW-1185">Reference proteome</keyword>